<feature type="domain" description="GGDEF" evidence="4">
    <location>
        <begin position="238"/>
        <end position="372"/>
    </location>
</feature>
<keyword evidence="5" id="KW-0808">Transferase</keyword>
<feature type="transmembrane region" description="Helical" evidence="3">
    <location>
        <begin position="6"/>
        <end position="22"/>
    </location>
</feature>
<dbReference type="InterPro" id="IPR050469">
    <property type="entry name" value="Diguanylate_Cyclase"/>
</dbReference>
<comment type="caution">
    <text evidence="5">The sequence shown here is derived from an EMBL/GenBank/DDBJ whole genome shotgun (WGS) entry which is preliminary data.</text>
</comment>
<accession>A0ABV3QW31</accession>
<feature type="transmembrane region" description="Helical" evidence="3">
    <location>
        <begin position="182"/>
        <end position="201"/>
    </location>
</feature>
<feature type="transmembrane region" description="Helical" evidence="3">
    <location>
        <begin position="29"/>
        <end position="48"/>
    </location>
</feature>
<dbReference type="InterPro" id="IPR043128">
    <property type="entry name" value="Rev_trsase/Diguanyl_cyclase"/>
</dbReference>
<keyword evidence="3" id="KW-1133">Transmembrane helix</keyword>
<evidence type="ECO:0000256" key="2">
    <source>
        <dbReference type="ARBA" id="ARBA00034247"/>
    </source>
</evidence>
<dbReference type="NCBIfam" id="TIGR00254">
    <property type="entry name" value="GGDEF"/>
    <property type="match status" value="1"/>
</dbReference>
<keyword evidence="6" id="KW-1185">Reference proteome</keyword>
<dbReference type="InterPro" id="IPR029787">
    <property type="entry name" value="Nucleotide_cyclase"/>
</dbReference>
<comment type="catalytic activity">
    <reaction evidence="2">
        <text>2 GTP = 3',3'-c-di-GMP + 2 diphosphate</text>
        <dbReference type="Rhea" id="RHEA:24898"/>
        <dbReference type="ChEBI" id="CHEBI:33019"/>
        <dbReference type="ChEBI" id="CHEBI:37565"/>
        <dbReference type="ChEBI" id="CHEBI:58805"/>
        <dbReference type="EC" id="2.7.7.65"/>
    </reaction>
</comment>
<sequence>MLLGAAVAGIGLCLTMLSMWSTDRGAYKIGWAVGVGFLILHVFAYWFYARGGYLAAGVMACALQPIGVAYIYASVRKFFDAGFKVTKLVLSVAVPYLLIAPPLFAAGYDGVALVLQNALTATLLVLGGICYFRRWKDSPFALGSLTGLYLLSGASFALCGLVILAAGQWSIGYPPQNWAEKLNVFIAILSLAGGGAMTLSVDQTRLAKRSQLSAMSDPLSGLLNRRGLASARSDRLFENEAVVLFDLDHFKQVNDRFGHAVGDQVIRDFADAMRGHGRLTDPKARLGGEEFAIVMTDVSPQEARSIAERVLSAFAAREMISSTGERFRCTASAGIAFGAATGAPIDHVMARADNALYAAKRAGRNRVMSGELRLVG</sequence>
<feature type="transmembrane region" description="Helical" evidence="3">
    <location>
        <begin position="144"/>
        <end position="170"/>
    </location>
</feature>
<dbReference type="Gene3D" id="3.30.70.270">
    <property type="match status" value="1"/>
</dbReference>
<dbReference type="EMBL" id="JBFOCI010000001">
    <property type="protein sequence ID" value="MEW9805256.1"/>
    <property type="molecule type" value="Genomic_DNA"/>
</dbReference>
<keyword evidence="3" id="KW-0472">Membrane</keyword>
<evidence type="ECO:0000259" key="4">
    <source>
        <dbReference type="PROSITE" id="PS50887"/>
    </source>
</evidence>
<evidence type="ECO:0000313" key="5">
    <source>
        <dbReference type="EMBL" id="MEW9805256.1"/>
    </source>
</evidence>
<dbReference type="SUPFAM" id="SSF55073">
    <property type="entry name" value="Nucleotide cyclase"/>
    <property type="match status" value="1"/>
</dbReference>
<dbReference type="InterPro" id="IPR000160">
    <property type="entry name" value="GGDEF_dom"/>
</dbReference>
<dbReference type="GO" id="GO:0052621">
    <property type="term" value="F:diguanylate cyclase activity"/>
    <property type="evidence" value="ECO:0007669"/>
    <property type="project" value="UniProtKB-EC"/>
</dbReference>
<dbReference type="EC" id="2.7.7.65" evidence="1"/>
<reference evidence="5 6" key="1">
    <citation type="submission" date="2024-06" db="EMBL/GenBank/DDBJ databases">
        <authorList>
            <person name="Tuo L."/>
        </authorList>
    </citation>
    <scope>NUCLEOTIDE SEQUENCE [LARGE SCALE GENOMIC DNA]</scope>
    <source>
        <strain evidence="5 6">ZMM04-5</strain>
    </source>
</reference>
<name>A0ABV3QW31_9HYPH</name>
<feature type="transmembrane region" description="Helical" evidence="3">
    <location>
        <begin position="54"/>
        <end position="73"/>
    </location>
</feature>
<keyword evidence="3" id="KW-0812">Transmembrane</keyword>
<dbReference type="PANTHER" id="PTHR45138">
    <property type="entry name" value="REGULATORY COMPONENTS OF SENSORY TRANSDUCTION SYSTEM"/>
    <property type="match status" value="1"/>
</dbReference>
<dbReference type="SMART" id="SM00267">
    <property type="entry name" value="GGDEF"/>
    <property type="match status" value="1"/>
</dbReference>
<gene>
    <name evidence="5" type="ORF">ABUE31_04545</name>
</gene>
<keyword evidence="5" id="KW-0548">Nucleotidyltransferase</keyword>
<feature type="transmembrane region" description="Helical" evidence="3">
    <location>
        <begin position="85"/>
        <end position="104"/>
    </location>
</feature>
<evidence type="ECO:0000313" key="6">
    <source>
        <dbReference type="Proteomes" id="UP001556196"/>
    </source>
</evidence>
<proteinExistence type="predicted"/>
<dbReference type="CDD" id="cd01949">
    <property type="entry name" value="GGDEF"/>
    <property type="match status" value="1"/>
</dbReference>
<dbReference type="Pfam" id="PF00990">
    <property type="entry name" value="GGDEF"/>
    <property type="match status" value="1"/>
</dbReference>
<evidence type="ECO:0000256" key="1">
    <source>
        <dbReference type="ARBA" id="ARBA00012528"/>
    </source>
</evidence>
<protein>
    <recommendedName>
        <fullName evidence="1">diguanylate cyclase</fullName>
        <ecNumber evidence="1">2.7.7.65</ecNumber>
    </recommendedName>
</protein>
<dbReference type="Proteomes" id="UP001556196">
    <property type="component" value="Unassembled WGS sequence"/>
</dbReference>
<evidence type="ECO:0000256" key="3">
    <source>
        <dbReference type="SAM" id="Phobius"/>
    </source>
</evidence>
<dbReference type="PANTHER" id="PTHR45138:SF9">
    <property type="entry name" value="DIGUANYLATE CYCLASE DGCM-RELATED"/>
    <property type="match status" value="1"/>
</dbReference>
<dbReference type="PROSITE" id="PS50887">
    <property type="entry name" value="GGDEF"/>
    <property type="match status" value="1"/>
</dbReference>
<organism evidence="5 6">
    <name type="scientific">Mesorhizobium marinum</name>
    <dbReference type="NCBI Taxonomy" id="3228790"/>
    <lineage>
        <taxon>Bacteria</taxon>
        <taxon>Pseudomonadati</taxon>
        <taxon>Pseudomonadota</taxon>
        <taxon>Alphaproteobacteria</taxon>
        <taxon>Hyphomicrobiales</taxon>
        <taxon>Phyllobacteriaceae</taxon>
        <taxon>Mesorhizobium</taxon>
    </lineage>
</organism>
<feature type="transmembrane region" description="Helical" evidence="3">
    <location>
        <begin position="110"/>
        <end position="132"/>
    </location>
</feature>
<dbReference type="RefSeq" id="WP_367722297.1">
    <property type="nucleotide sequence ID" value="NZ_JBFOCI010000001.1"/>
</dbReference>